<feature type="compositionally biased region" description="Basic and acidic residues" evidence="7">
    <location>
        <begin position="476"/>
        <end position="491"/>
    </location>
</feature>
<feature type="region of interest" description="Disordered" evidence="7">
    <location>
        <begin position="213"/>
        <end position="238"/>
    </location>
</feature>
<protein>
    <recommendedName>
        <fullName evidence="10">Transcription initiation factor IIF subunit alpha</fullName>
    </recommendedName>
</protein>
<evidence type="ECO:0008006" key="10">
    <source>
        <dbReference type="Google" id="ProtNLM"/>
    </source>
</evidence>
<dbReference type="GeneID" id="70179253"/>
<comment type="caution">
    <text evidence="8">The sequence shown here is derived from an EMBL/GenBank/DDBJ whole genome shotgun (WGS) entry which is preliminary data.</text>
</comment>
<comment type="subcellular location">
    <subcellularLocation>
        <location evidence="1">Nucleus</location>
    </subcellularLocation>
</comment>
<comment type="similarity">
    <text evidence="2">Belongs to the TFIIF alpha subunit family.</text>
</comment>
<dbReference type="GO" id="GO:0005674">
    <property type="term" value="C:transcription factor TFIIF complex"/>
    <property type="evidence" value="ECO:0007669"/>
    <property type="project" value="TreeGrafter"/>
</dbReference>
<feature type="compositionally biased region" description="Low complexity" evidence="7">
    <location>
        <begin position="594"/>
        <end position="633"/>
    </location>
</feature>
<feature type="region of interest" description="Disordered" evidence="7">
    <location>
        <begin position="1"/>
        <end position="102"/>
    </location>
</feature>
<keyword evidence="3" id="KW-0805">Transcription regulation</keyword>
<proteinExistence type="inferred from homology"/>
<dbReference type="AlphaFoldDB" id="A0A9P8YCN9"/>
<feature type="compositionally biased region" description="Acidic residues" evidence="7">
    <location>
        <begin position="368"/>
        <end position="384"/>
    </location>
</feature>
<name>A0A9P8YCN9_9PEZI</name>
<feature type="region of interest" description="Disordered" evidence="7">
    <location>
        <begin position="352"/>
        <end position="636"/>
    </location>
</feature>
<keyword evidence="6" id="KW-0539">Nucleus</keyword>
<dbReference type="GO" id="GO:0006367">
    <property type="term" value="P:transcription initiation at RNA polymerase II promoter"/>
    <property type="evidence" value="ECO:0007669"/>
    <property type="project" value="InterPro"/>
</dbReference>
<evidence type="ECO:0000256" key="7">
    <source>
        <dbReference type="SAM" id="MobiDB-lite"/>
    </source>
</evidence>
<dbReference type="OrthoDB" id="76676at2759"/>
<evidence type="ECO:0000256" key="6">
    <source>
        <dbReference type="ARBA" id="ARBA00023242"/>
    </source>
</evidence>
<dbReference type="GO" id="GO:0032968">
    <property type="term" value="P:positive regulation of transcription elongation by RNA polymerase II"/>
    <property type="evidence" value="ECO:0007669"/>
    <property type="project" value="InterPro"/>
</dbReference>
<feature type="compositionally biased region" description="Basic and acidic residues" evidence="7">
    <location>
        <begin position="414"/>
        <end position="434"/>
    </location>
</feature>
<dbReference type="RefSeq" id="XP_046015712.1">
    <property type="nucleotide sequence ID" value="XM_046149707.1"/>
</dbReference>
<organism evidence="8 9">
    <name type="scientific">Microdochium trichocladiopsis</name>
    <dbReference type="NCBI Taxonomy" id="1682393"/>
    <lineage>
        <taxon>Eukaryota</taxon>
        <taxon>Fungi</taxon>
        <taxon>Dikarya</taxon>
        <taxon>Ascomycota</taxon>
        <taxon>Pezizomycotina</taxon>
        <taxon>Sordariomycetes</taxon>
        <taxon>Xylariomycetidae</taxon>
        <taxon>Xylariales</taxon>
        <taxon>Microdochiaceae</taxon>
        <taxon>Microdochium</taxon>
    </lineage>
</organism>
<evidence type="ECO:0000256" key="3">
    <source>
        <dbReference type="ARBA" id="ARBA00023015"/>
    </source>
</evidence>
<evidence type="ECO:0000313" key="9">
    <source>
        <dbReference type="Proteomes" id="UP000756346"/>
    </source>
</evidence>
<keyword evidence="4" id="KW-0238">DNA-binding</keyword>
<evidence type="ECO:0000256" key="1">
    <source>
        <dbReference type="ARBA" id="ARBA00004123"/>
    </source>
</evidence>
<feature type="compositionally biased region" description="Basic and acidic residues" evidence="7">
    <location>
        <begin position="392"/>
        <end position="405"/>
    </location>
</feature>
<accession>A0A9P8YCN9</accession>
<dbReference type="Proteomes" id="UP000756346">
    <property type="component" value="Unassembled WGS sequence"/>
</dbReference>
<keyword evidence="9" id="KW-1185">Reference proteome</keyword>
<evidence type="ECO:0000256" key="5">
    <source>
        <dbReference type="ARBA" id="ARBA00023163"/>
    </source>
</evidence>
<dbReference type="SUPFAM" id="SSF50916">
    <property type="entry name" value="Rap30/74 interaction domains"/>
    <property type="match status" value="1"/>
</dbReference>
<reference evidence="8" key="1">
    <citation type="journal article" date="2021" name="Nat. Commun.">
        <title>Genetic determinants of endophytism in the Arabidopsis root mycobiome.</title>
        <authorList>
            <person name="Mesny F."/>
            <person name="Miyauchi S."/>
            <person name="Thiergart T."/>
            <person name="Pickel B."/>
            <person name="Atanasova L."/>
            <person name="Karlsson M."/>
            <person name="Huettel B."/>
            <person name="Barry K.W."/>
            <person name="Haridas S."/>
            <person name="Chen C."/>
            <person name="Bauer D."/>
            <person name="Andreopoulos W."/>
            <person name="Pangilinan J."/>
            <person name="LaButti K."/>
            <person name="Riley R."/>
            <person name="Lipzen A."/>
            <person name="Clum A."/>
            <person name="Drula E."/>
            <person name="Henrissat B."/>
            <person name="Kohler A."/>
            <person name="Grigoriev I.V."/>
            <person name="Martin F.M."/>
            <person name="Hacquard S."/>
        </authorList>
    </citation>
    <scope>NUCLEOTIDE SEQUENCE</scope>
    <source>
        <strain evidence="8">MPI-CAGE-CH-0230</strain>
    </source>
</reference>
<dbReference type="PANTHER" id="PTHR13011:SF0">
    <property type="entry name" value="GENERAL TRANSCRIPTION FACTOR IIF SUBUNIT 1"/>
    <property type="match status" value="1"/>
</dbReference>
<dbReference type="GO" id="GO:0016251">
    <property type="term" value="F:RNA polymerase II general transcription initiation factor activity"/>
    <property type="evidence" value="ECO:0007669"/>
    <property type="project" value="TreeGrafter"/>
</dbReference>
<dbReference type="GO" id="GO:0001096">
    <property type="term" value="F:TFIIF-class transcription factor complex binding"/>
    <property type="evidence" value="ECO:0007669"/>
    <property type="project" value="TreeGrafter"/>
</dbReference>
<keyword evidence="5" id="KW-0804">Transcription</keyword>
<gene>
    <name evidence="8" type="ORF">B0I36DRAFT_239706</name>
</gene>
<evidence type="ECO:0000256" key="2">
    <source>
        <dbReference type="ARBA" id="ARBA00005249"/>
    </source>
</evidence>
<feature type="compositionally biased region" description="Gly residues" evidence="7">
    <location>
        <begin position="563"/>
        <end position="577"/>
    </location>
</feature>
<sequence length="704" mass="77022">MSSNIPNGVPAPGTGAQKPTPPPGANPLRKPPGRGSSNPLVSRKRVIKRPPPTANAPAASSVTNLPGSLPKPIPISQQKQQNFDSLRAQNGGWSFPKPEGANDYPLRITKRALKEGMRFHIMRLVPAQRFTKPDDPGIDPTNQNEFTRPVTLHRRDPRQPPPGRELKVEHIPEPPVVDDAEAQRLAQIKADREAQRAIDDAQKAPVIKEVPVKKKDPKKEKKPHTQVAWQPRTEQQRKEGEIRYEEALPWHLEDADARNVWVGQYEAPLSYAKVALLIDGQGFRMVPLEKWYRFTSKRGAIQAMTVEEAERAMAKQAPMTRWAMRDAQREAKEKAMADSRTIMYGRTAVKQESASFRNASRREKMDHDDIDMSGDEFQDDDETAGYEPDRDEDTKDSNDRVRREQLGANLFGDANEKEVEREEKEELKEEEERKRLGKHLKKALRKRDKQFQYDSDSSNDRDPFATSSSESESDSETEKKDEDKKGDKDKAAAASGTSSKGTNTPQGKKNAAEAAKKGKSLKRPGSPMVSDSSGTESTRKKTKTGINSSRPSRGGTPMPGSQRGRGGAGSGSDGEGTAGEMSDGAGGKKKRKGLLAGDARPTPGGSRAGSPAAAASPAGASATPRAGSPAAPAKSWTNAPTLDEISAALPARPQGVTIGELMKAFAGRISKTDGQDGLMPRKEWLRLVKLSCDFGEDRLLRRKA</sequence>
<evidence type="ECO:0000313" key="8">
    <source>
        <dbReference type="EMBL" id="KAH7035619.1"/>
    </source>
</evidence>
<dbReference type="PANTHER" id="PTHR13011">
    <property type="entry name" value="TFIIF-ALPHA"/>
    <property type="match status" value="1"/>
</dbReference>
<dbReference type="GO" id="GO:0003677">
    <property type="term" value="F:DNA binding"/>
    <property type="evidence" value="ECO:0007669"/>
    <property type="project" value="UniProtKB-KW"/>
</dbReference>
<evidence type="ECO:0000256" key="4">
    <source>
        <dbReference type="ARBA" id="ARBA00023125"/>
    </source>
</evidence>
<dbReference type="EMBL" id="JAGTJQ010000003">
    <property type="protein sequence ID" value="KAH7035619.1"/>
    <property type="molecule type" value="Genomic_DNA"/>
</dbReference>
<feature type="compositionally biased region" description="Basic residues" evidence="7">
    <location>
        <begin position="435"/>
        <end position="448"/>
    </location>
</feature>
<feature type="compositionally biased region" description="Low complexity" evidence="7">
    <location>
        <begin position="492"/>
        <end position="509"/>
    </location>
</feature>
<feature type="compositionally biased region" description="Polar residues" evidence="7">
    <location>
        <begin position="82"/>
        <end position="92"/>
    </location>
</feature>
<dbReference type="InterPro" id="IPR008851">
    <property type="entry name" value="TFIIF-alpha"/>
</dbReference>
<dbReference type="InterPro" id="IPR011039">
    <property type="entry name" value="TFIIF_interaction"/>
</dbReference>